<dbReference type="AlphaFoldDB" id="A0A317ZNH1"/>
<evidence type="ECO:0000256" key="10">
    <source>
        <dbReference type="ARBA" id="ARBA00022984"/>
    </source>
</evidence>
<dbReference type="Gene3D" id="3.90.190.20">
    <property type="entry name" value="Mur ligase, C-terminal domain"/>
    <property type="match status" value="1"/>
</dbReference>
<comment type="pathway">
    <text evidence="2 14">Cell wall biogenesis; peptidoglycan biosynthesis.</text>
</comment>
<evidence type="ECO:0000256" key="1">
    <source>
        <dbReference type="ARBA" id="ARBA00004496"/>
    </source>
</evidence>
<name>A0A317ZNH1_9MICO</name>
<dbReference type="PANTHER" id="PTHR43445:SF3">
    <property type="entry name" value="UDP-N-ACETYLMURAMATE--L-ALANINE LIGASE"/>
    <property type="match status" value="1"/>
</dbReference>
<feature type="domain" description="Mur ligase central" evidence="17">
    <location>
        <begin position="119"/>
        <end position="294"/>
    </location>
</feature>
<dbReference type="Pfam" id="PF08245">
    <property type="entry name" value="Mur_ligase_M"/>
    <property type="match status" value="1"/>
</dbReference>
<protein>
    <recommendedName>
        <fullName evidence="3 14">UDP-N-acetylmuramate--L-alanine ligase</fullName>
        <ecNumber evidence="3 14">6.3.2.8</ecNumber>
    </recommendedName>
    <alternativeName>
        <fullName evidence="14">UDP-N-acetylmuramoyl-L-alanine synthetase</fullName>
    </alternativeName>
</protein>
<feature type="domain" description="Mur ligase N-terminal catalytic" evidence="15">
    <location>
        <begin position="16"/>
        <end position="114"/>
    </location>
</feature>
<comment type="function">
    <text evidence="14">Cell wall formation.</text>
</comment>
<dbReference type="OrthoDB" id="9804126at2"/>
<dbReference type="GO" id="GO:0008360">
    <property type="term" value="P:regulation of cell shape"/>
    <property type="evidence" value="ECO:0007669"/>
    <property type="project" value="UniProtKB-KW"/>
</dbReference>
<evidence type="ECO:0000256" key="9">
    <source>
        <dbReference type="ARBA" id="ARBA00022960"/>
    </source>
</evidence>
<sequence>MIKPDLTLIVPEDLGTVHFVGIGGSGMSGIARLFLAAGHTVTGSDVRDSDNIHALRDLGARIAIGHDAANVGDADSLVVTGALWQDNPEYVLATERGLPVLHRSQALAWLIRSHRLVSVAGAHGKTTSTGMVVTGLLGLAQDPNFVNGGVIESLGVSAGSGADDLFVVEADESDGSFLLYDTSIALITNVDPDHLDHYGSLEAFEAAFVEFAQNAGELVVVSSDDPGAVRVTGRLVDKQVITFGEADDATVRVHSVVTDGPVSFSVRWQGADYSATLRIPGMHNAINAAGAFAVLVGLGFDPADSLAAIAQFGGTQRRFELHGTVRGVSVYDDYAHHPTEVAAALAAARTVVGSGRIIAVHQPHLYSRTRLFAQEFADTLEKYADETIVLAVYGAREDPEPGVTGALVSERFSDPAHVAYIPEWQDAADYLGTIAREGDFVVTLGCGDVYRIVPQLLDSLGSQPVAGARG</sequence>
<dbReference type="Pfam" id="PF02875">
    <property type="entry name" value="Mur_ligase_C"/>
    <property type="match status" value="1"/>
</dbReference>
<keyword evidence="4 14" id="KW-0963">Cytoplasm</keyword>
<keyword evidence="9 14" id="KW-0133">Cell shape</keyword>
<keyword evidence="10 14" id="KW-0573">Peptidoglycan synthesis</keyword>
<dbReference type="InterPro" id="IPR050061">
    <property type="entry name" value="MurCDEF_pg_biosynth"/>
</dbReference>
<dbReference type="UniPathway" id="UPA00219"/>
<dbReference type="GO" id="GO:0008763">
    <property type="term" value="F:UDP-N-acetylmuramate-L-alanine ligase activity"/>
    <property type="evidence" value="ECO:0007669"/>
    <property type="project" value="UniProtKB-UniRule"/>
</dbReference>
<dbReference type="Pfam" id="PF01225">
    <property type="entry name" value="Mur_ligase"/>
    <property type="match status" value="1"/>
</dbReference>
<keyword evidence="12 14" id="KW-0961">Cell wall biogenesis/degradation</keyword>
<dbReference type="NCBIfam" id="TIGR01082">
    <property type="entry name" value="murC"/>
    <property type="match status" value="1"/>
</dbReference>
<dbReference type="InterPro" id="IPR000713">
    <property type="entry name" value="Mur_ligase_N"/>
</dbReference>
<evidence type="ECO:0000256" key="7">
    <source>
        <dbReference type="ARBA" id="ARBA00022741"/>
    </source>
</evidence>
<evidence type="ECO:0000259" key="16">
    <source>
        <dbReference type="Pfam" id="PF02875"/>
    </source>
</evidence>
<evidence type="ECO:0000256" key="12">
    <source>
        <dbReference type="ARBA" id="ARBA00023316"/>
    </source>
</evidence>
<dbReference type="SUPFAM" id="SSF51984">
    <property type="entry name" value="MurCD N-terminal domain"/>
    <property type="match status" value="1"/>
</dbReference>
<evidence type="ECO:0000259" key="17">
    <source>
        <dbReference type="Pfam" id="PF08245"/>
    </source>
</evidence>
<dbReference type="GO" id="GO:0051301">
    <property type="term" value="P:cell division"/>
    <property type="evidence" value="ECO:0007669"/>
    <property type="project" value="UniProtKB-KW"/>
</dbReference>
<comment type="catalytic activity">
    <reaction evidence="13 14">
        <text>UDP-N-acetyl-alpha-D-muramate + L-alanine + ATP = UDP-N-acetyl-alpha-D-muramoyl-L-alanine + ADP + phosphate + H(+)</text>
        <dbReference type="Rhea" id="RHEA:23372"/>
        <dbReference type="ChEBI" id="CHEBI:15378"/>
        <dbReference type="ChEBI" id="CHEBI:30616"/>
        <dbReference type="ChEBI" id="CHEBI:43474"/>
        <dbReference type="ChEBI" id="CHEBI:57972"/>
        <dbReference type="ChEBI" id="CHEBI:70757"/>
        <dbReference type="ChEBI" id="CHEBI:83898"/>
        <dbReference type="ChEBI" id="CHEBI:456216"/>
        <dbReference type="EC" id="6.3.2.8"/>
    </reaction>
</comment>
<evidence type="ECO:0000256" key="8">
    <source>
        <dbReference type="ARBA" id="ARBA00022840"/>
    </source>
</evidence>
<comment type="caution">
    <text evidence="18">The sequence shown here is derived from an EMBL/GenBank/DDBJ whole genome shotgun (WGS) entry which is preliminary data.</text>
</comment>
<dbReference type="EC" id="6.3.2.8" evidence="3 14"/>
<dbReference type="InterPro" id="IPR004101">
    <property type="entry name" value="Mur_ligase_C"/>
</dbReference>
<dbReference type="HAMAP" id="MF_00046">
    <property type="entry name" value="MurC"/>
    <property type="match status" value="1"/>
</dbReference>
<dbReference type="InterPro" id="IPR036565">
    <property type="entry name" value="Mur-like_cat_sf"/>
</dbReference>
<dbReference type="SUPFAM" id="SSF53244">
    <property type="entry name" value="MurD-like peptide ligases, peptide-binding domain"/>
    <property type="match status" value="1"/>
</dbReference>
<accession>A0A317ZNH1</accession>
<evidence type="ECO:0000256" key="3">
    <source>
        <dbReference type="ARBA" id="ARBA00012211"/>
    </source>
</evidence>
<evidence type="ECO:0000259" key="15">
    <source>
        <dbReference type="Pfam" id="PF01225"/>
    </source>
</evidence>
<reference evidence="18 19" key="1">
    <citation type="submission" date="2018-05" db="EMBL/GenBank/DDBJ databases">
        <title>Genetic diversity of glacier-inhabiting Cryobacterium bacteria in China and description of Cryobacterium mengkeensis sp. nov. and Arthrobacter glacialis sp. nov.</title>
        <authorList>
            <person name="Liu Q."/>
            <person name="Xin Y.-H."/>
        </authorList>
    </citation>
    <scope>NUCLEOTIDE SEQUENCE [LARGE SCALE GENOMIC DNA]</scope>
    <source>
        <strain evidence="18 19">SK-1</strain>
    </source>
</reference>
<dbReference type="InterPro" id="IPR005758">
    <property type="entry name" value="UDP-N-AcMur_Ala_ligase_MurC"/>
</dbReference>
<dbReference type="Gene3D" id="3.40.1190.10">
    <property type="entry name" value="Mur-like, catalytic domain"/>
    <property type="match status" value="1"/>
</dbReference>
<evidence type="ECO:0000256" key="14">
    <source>
        <dbReference type="HAMAP-Rule" id="MF_00046"/>
    </source>
</evidence>
<keyword evidence="5 14" id="KW-0436">Ligase</keyword>
<dbReference type="EMBL" id="QHLY01000012">
    <property type="protein sequence ID" value="PXA67448.1"/>
    <property type="molecule type" value="Genomic_DNA"/>
</dbReference>
<evidence type="ECO:0000256" key="6">
    <source>
        <dbReference type="ARBA" id="ARBA00022618"/>
    </source>
</evidence>
<dbReference type="GO" id="GO:0071555">
    <property type="term" value="P:cell wall organization"/>
    <property type="evidence" value="ECO:0007669"/>
    <property type="project" value="UniProtKB-KW"/>
</dbReference>
<keyword evidence="19" id="KW-1185">Reference proteome</keyword>
<dbReference type="SUPFAM" id="SSF53623">
    <property type="entry name" value="MurD-like peptide ligases, catalytic domain"/>
    <property type="match status" value="1"/>
</dbReference>
<proteinExistence type="inferred from homology"/>
<comment type="subcellular location">
    <subcellularLocation>
        <location evidence="1 14">Cytoplasm</location>
    </subcellularLocation>
</comment>
<dbReference type="InterPro" id="IPR036615">
    <property type="entry name" value="Mur_ligase_C_dom_sf"/>
</dbReference>
<organism evidence="18 19">
    <name type="scientific">Cryobacterium arcticum</name>
    <dbReference type="NCBI Taxonomy" id="670052"/>
    <lineage>
        <taxon>Bacteria</taxon>
        <taxon>Bacillati</taxon>
        <taxon>Actinomycetota</taxon>
        <taxon>Actinomycetes</taxon>
        <taxon>Micrococcales</taxon>
        <taxon>Microbacteriaceae</taxon>
        <taxon>Cryobacterium</taxon>
    </lineage>
</organism>
<evidence type="ECO:0000256" key="4">
    <source>
        <dbReference type="ARBA" id="ARBA00022490"/>
    </source>
</evidence>
<evidence type="ECO:0000256" key="11">
    <source>
        <dbReference type="ARBA" id="ARBA00023306"/>
    </source>
</evidence>
<dbReference type="InterPro" id="IPR013221">
    <property type="entry name" value="Mur_ligase_cen"/>
</dbReference>
<keyword evidence="8 14" id="KW-0067">ATP-binding</keyword>
<feature type="domain" description="Mur ligase C-terminal" evidence="16">
    <location>
        <begin position="317"/>
        <end position="447"/>
    </location>
</feature>
<dbReference type="GO" id="GO:0005524">
    <property type="term" value="F:ATP binding"/>
    <property type="evidence" value="ECO:0007669"/>
    <property type="project" value="UniProtKB-UniRule"/>
</dbReference>
<dbReference type="PANTHER" id="PTHR43445">
    <property type="entry name" value="UDP-N-ACETYLMURAMATE--L-ALANINE LIGASE-RELATED"/>
    <property type="match status" value="1"/>
</dbReference>
<gene>
    <name evidence="14 18" type="primary">murC</name>
    <name evidence="18" type="ORF">CTB96_12010</name>
</gene>
<evidence type="ECO:0000256" key="2">
    <source>
        <dbReference type="ARBA" id="ARBA00004752"/>
    </source>
</evidence>
<comment type="similarity">
    <text evidence="14">Belongs to the MurCDEF family.</text>
</comment>
<dbReference type="Gene3D" id="3.40.50.720">
    <property type="entry name" value="NAD(P)-binding Rossmann-like Domain"/>
    <property type="match status" value="1"/>
</dbReference>
<dbReference type="RefSeq" id="WP_110127132.1">
    <property type="nucleotide sequence ID" value="NZ_QHLY01000012.1"/>
</dbReference>
<keyword evidence="6 14" id="KW-0132">Cell division</keyword>
<keyword evidence="7 14" id="KW-0547">Nucleotide-binding</keyword>
<feature type="binding site" evidence="14">
    <location>
        <begin position="121"/>
        <end position="127"/>
    </location>
    <ligand>
        <name>ATP</name>
        <dbReference type="ChEBI" id="CHEBI:30616"/>
    </ligand>
</feature>
<dbReference type="GO" id="GO:0009252">
    <property type="term" value="P:peptidoglycan biosynthetic process"/>
    <property type="evidence" value="ECO:0007669"/>
    <property type="project" value="UniProtKB-UniRule"/>
</dbReference>
<dbReference type="Proteomes" id="UP000246722">
    <property type="component" value="Unassembled WGS sequence"/>
</dbReference>
<dbReference type="GO" id="GO:0005737">
    <property type="term" value="C:cytoplasm"/>
    <property type="evidence" value="ECO:0007669"/>
    <property type="project" value="UniProtKB-SubCell"/>
</dbReference>
<evidence type="ECO:0000313" key="19">
    <source>
        <dbReference type="Proteomes" id="UP000246722"/>
    </source>
</evidence>
<evidence type="ECO:0000256" key="5">
    <source>
        <dbReference type="ARBA" id="ARBA00022598"/>
    </source>
</evidence>
<evidence type="ECO:0000313" key="18">
    <source>
        <dbReference type="EMBL" id="PXA67448.1"/>
    </source>
</evidence>
<keyword evidence="11 14" id="KW-0131">Cell cycle</keyword>
<evidence type="ECO:0000256" key="13">
    <source>
        <dbReference type="ARBA" id="ARBA00047833"/>
    </source>
</evidence>